<dbReference type="SUPFAM" id="SSF82185">
    <property type="entry name" value="Histone H3 K4-specific methyltransferase SET7/9 N-terminal domain"/>
    <property type="match status" value="2"/>
</dbReference>
<keyword evidence="2" id="KW-0732">Signal</keyword>
<evidence type="ECO:0000313" key="4">
    <source>
        <dbReference type="Proteomes" id="UP000231912"/>
    </source>
</evidence>
<name>A0A2M9Z7M7_9LEPT</name>
<evidence type="ECO:0000256" key="2">
    <source>
        <dbReference type="SAM" id="SignalP"/>
    </source>
</evidence>
<evidence type="ECO:0008006" key="5">
    <source>
        <dbReference type="Google" id="ProtNLM"/>
    </source>
</evidence>
<proteinExistence type="predicted"/>
<organism evidence="3 4">
    <name type="scientific">Leptospira wolffii</name>
    <dbReference type="NCBI Taxonomy" id="409998"/>
    <lineage>
        <taxon>Bacteria</taxon>
        <taxon>Pseudomonadati</taxon>
        <taxon>Spirochaetota</taxon>
        <taxon>Spirochaetia</taxon>
        <taxon>Leptospirales</taxon>
        <taxon>Leptospiraceae</taxon>
        <taxon>Leptospira</taxon>
    </lineage>
</organism>
<evidence type="ECO:0000256" key="1">
    <source>
        <dbReference type="ARBA" id="ARBA00022737"/>
    </source>
</evidence>
<dbReference type="InterPro" id="IPR003409">
    <property type="entry name" value="MORN"/>
</dbReference>
<gene>
    <name evidence="3" type="ORF">CH371_18605</name>
</gene>
<dbReference type="EMBL" id="NPDT01000010">
    <property type="protein sequence ID" value="PJZ64425.1"/>
    <property type="molecule type" value="Genomic_DNA"/>
</dbReference>
<dbReference type="Gene3D" id="2.20.110.10">
    <property type="entry name" value="Histone H3 K4-specific methyltransferase SET7/9 N-terminal domain"/>
    <property type="match status" value="1"/>
</dbReference>
<dbReference type="PANTHER" id="PTHR43215">
    <property type="entry name" value="RADIAL SPOKE HEAD 1 HOMOLOG"/>
    <property type="match status" value="1"/>
</dbReference>
<dbReference type="Pfam" id="PF02493">
    <property type="entry name" value="MORN"/>
    <property type="match status" value="6"/>
</dbReference>
<dbReference type="Proteomes" id="UP000231912">
    <property type="component" value="Unassembled WGS sequence"/>
</dbReference>
<evidence type="ECO:0000313" key="3">
    <source>
        <dbReference type="EMBL" id="PJZ64425.1"/>
    </source>
</evidence>
<sequence>MKMLNRISCLLLFGFLLSICSQCNSPRMGTRYCVKGGCENGYGESRVDFFGPEQGDKFRGYAIWKGEFKNGTLNGKGIFEKRTKSIQGENYEGEFLNGAFHGYGKWEALPTNPWPKEELDSCPLKYEGEFKEGFPDGKGTLVMRDGKEYTGVFGKTLYKGGICYEGDCENGKGAVIYWHGLHYRGEFKDRKANGQGVEYDANNRVKYVGGFKDGRFEGHGVEIGYQQAKYKDGAWGIPEAYYLFEGSFKDGKYDGYGKNIFLKSGVISEGIWDKNLHCTGSKCKPATNTN</sequence>
<feature type="chain" id="PRO_5014670681" description="Membrane-binding protein" evidence="2">
    <location>
        <begin position="24"/>
        <end position="290"/>
    </location>
</feature>
<accession>A0A2M9Z7M7</accession>
<dbReference type="SMART" id="SM00698">
    <property type="entry name" value="MORN"/>
    <property type="match status" value="6"/>
</dbReference>
<dbReference type="AlphaFoldDB" id="A0A2M9Z7M7"/>
<dbReference type="PANTHER" id="PTHR43215:SF14">
    <property type="entry name" value="RADIAL SPOKE HEAD 1 HOMOLOG"/>
    <property type="match status" value="1"/>
</dbReference>
<protein>
    <recommendedName>
        <fullName evidence="5">Membrane-binding protein</fullName>
    </recommendedName>
</protein>
<reference evidence="3 4" key="1">
    <citation type="submission" date="2017-07" db="EMBL/GenBank/DDBJ databases">
        <title>Leptospira spp. isolated from tropical soils.</title>
        <authorList>
            <person name="Thibeaux R."/>
            <person name="Iraola G."/>
            <person name="Ferres I."/>
            <person name="Bierque E."/>
            <person name="Girault D."/>
            <person name="Soupe-Gilbert M.-E."/>
            <person name="Picardeau M."/>
            <person name="Goarant C."/>
        </authorList>
    </citation>
    <scope>NUCLEOTIDE SEQUENCE [LARGE SCALE GENOMIC DNA]</scope>
    <source>
        <strain evidence="3 4">FH2-C-A2</strain>
    </source>
</reference>
<feature type="signal peptide" evidence="2">
    <location>
        <begin position="1"/>
        <end position="23"/>
    </location>
</feature>
<comment type="caution">
    <text evidence="3">The sequence shown here is derived from an EMBL/GenBank/DDBJ whole genome shotgun (WGS) entry which is preliminary data.</text>
</comment>
<keyword evidence="1" id="KW-0677">Repeat</keyword>